<dbReference type="EMBL" id="JACXVP010000006">
    <property type="protein sequence ID" value="KAG5599725.1"/>
    <property type="molecule type" value="Genomic_DNA"/>
</dbReference>
<organism evidence="2 3">
    <name type="scientific">Solanum commersonii</name>
    <name type="common">Commerson's wild potato</name>
    <name type="synonym">Commerson's nightshade</name>
    <dbReference type="NCBI Taxonomy" id="4109"/>
    <lineage>
        <taxon>Eukaryota</taxon>
        <taxon>Viridiplantae</taxon>
        <taxon>Streptophyta</taxon>
        <taxon>Embryophyta</taxon>
        <taxon>Tracheophyta</taxon>
        <taxon>Spermatophyta</taxon>
        <taxon>Magnoliopsida</taxon>
        <taxon>eudicotyledons</taxon>
        <taxon>Gunneridae</taxon>
        <taxon>Pentapetalae</taxon>
        <taxon>asterids</taxon>
        <taxon>lamiids</taxon>
        <taxon>Solanales</taxon>
        <taxon>Solanaceae</taxon>
        <taxon>Solanoideae</taxon>
        <taxon>Solaneae</taxon>
        <taxon>Solanum</taxon>
    </lineage>
</organism>
<accession>A0A9J5YI53</accession>
<evidence type="ECO:0000313" key="3">
    <source>
        <dbReference type="Proteomes" id="UP000824120"/>
    </source>
</evidence>
<feature type="region of interest" description="Disordered" evidence="1">
    <location>
        <begin position="1"/>
        <end position="23"/>
    </location>
</feature>
<proteinExistence type="predicted"/>
<keyword evidence="3" id="KW-1185">Reference proteome</keyword>
<sequence length="427" mass="46649">MSTHSLGHQSSGLVSRPPSRASRKHMGGLYLQLQTHKIKPQPLEISASGSFGEFSRNRRLTRRFTLWCSRRHLALAFSMVVLCVIGKDRLSVLEQRAECVPSVNRQECLAMLKLQLLRSFQLFCSFMRLSPFNKVSQIVLQKTKSRVYTTRLKLLMQNSTVYLKIQVVTHHYQRFSCSQYLLLVQVQAQQKVSKCPHTKNDSIFTPIVPNPLGAAVDVSVGSVWIIDYTIVSIRSGKFLNIPSSLLSCVSSAHTDINSSSVSASDSTCVALFLGTSPVVLGASSLSALSISEVNRLKGIDISLQWGWEDEETPGTCEDEEEGVGIPEGSKVGVNDGVSAAIESTLTSGEVSVGAILLLPSSSRVNSTSIHQISMEEDGVTFISPAWSRGKGRDVCICLAFIAISCETSSPRSIRLLSMIEPRQVALG</sequence>
<comment type="caution">
    <text evidence="2">The sequence shown here is derived from an EMBL/GenBank/DDBJ whole genome shotgun (WGS) entry which is preliminary data.</text>
</comment>
<feature type="compositionally biased region" description="Polar residues" evidence="1">
    <location>
        <begin position="1"/>
        <end position="13"/>
    </location>
</feature>
<dbReference type="AlphaFoldDB" id="A0A9J5YI53"/>
<gene>
    <name evidence="2" type="ORF">H5410_031095</name>
</gene>
<name>A0A9J5YI53_SOLCO</name>
<reference evidence="2 3" key="1">
    <citation type="submission" date="2020-09" db="EMBL/GenBank/DDBJ databases">
        <title>De no assembly of potato wild relative species, Solanum commersonii.</title>
        <authorList>
            <person name="Cho K."/>
        </authorList>
    </citation>
    <scope>NUCLEOTIDE SEQUENCE [LARGE SCALE GENOMIC DNA]</scope>
    <source>
        <strain evidence="2">LZ3.2</strain>
        <tissue evidence="2">Leaf</tissue>
    </source>
</reference>
<evidence type="ECO:0000256" key="1">
    <source>
        <dbReference type="SAM" id="MobiDB-lite"/>
    </source>
</evidence>
<protein>
    <submittedName>
        <fullName evidence="2">Uncharacterized protein</fullName>
    </submittedName>
</protein>
<dbReference type="Proteomes" id="UP000824120">
    <property type="component" value="Chromosome 6"/>
</dbReference>
<feature type="compositionally biased region" description="Acidic residues" evidence="1">
    <location>
        <begin position="310"/>
        <end position="322"/>
    </location>
</feature>
<evidence type="ECO:0000313" key="2">
    <source>
        <dbReference type="EMBL" id="KAG5599725.1"/>
    </source>
</evidence>
<feature type="region of interest" description="Disordered" evidence="1">
    <location>
        <begin position="310"/>
        <end position="329"/>
    </location>
</feature>